<dbReference type="InterPro" id="IPR017972">
    <property type="entry name" value="Cyt_P450_CS"/>
</dbReference>
<dbReference type="EMBL" id="JAPZBS010000009">
    <property type="protein sequence ID" value="KAJ5359139.1"/>
    <property type="molecule type" value="Genomic_DNA"/>
</dbReference>
<dbReference type="GO" id="GO:0020037">
    <property type="term" value="F:heme binding"/>
    <property type="evidence" value="ECO:0007669"/>
    <property type="project" value="InterPro"/>
</dbReference>
<protein>
    <recommendedName>
        <fullName evidence="12">O-methylsterigmatocystin oxidoreductase</fullName>
    </recommendedName>
</protein>
<comment type="similarity">
    <text evidence="2 9">Belongs to the cytochrome P450 family.</text>
</comment>
<dbReference type="InterPro" id="IPR001128">
    <property type="entry name" value="Cyt_P450"/>
</dbReference>
<evidence type="ECO:0000256" key="3">
    <source>
        <dbReference type="ARBA" id="ARBA00022617"/>
    </source>
</evidence>
<evidence type="ECO:0000256" key="6">
    <source>
        <dbReference type="ARBA" id="ARBA00023004"/>
    </source>
</evidence>
<accession>A0A9W9UWF4</accession>
<gene>
    <name evidence="10" type="ORF">N7496_011552</name>
</gene>
<evidence type="ECO:0000256" key="8">
    <source>
        <dbReference type="PIRSR" id="PIRSR602401-1"/>
    </source>
</evidence>
<evidence type="ECO:0000256" key="2">
    <source>
        <dbReference type="ARBA" id="ARBA00010617"/>
    </source>
</evidence>
<feature type="binding site" description="axial binding residue" evidence="8">
    <location>
        <position position="419"/>
    </location>
    <ligand>
        <name>heme</name>
        <dbReference type="ChEBI" id="CHEBI:30413"/>
    </ligand>
    <ligandPart>
        <name>Fe</name>
        <dbReference type="ChEBI" id="CHEBI:18248"/>
    </ligandPart>
</feature>
<reference evidence="10" key="2">
    <citation type="journal article" date="2023" name="IMA Fungus">
        <title>Comparative genomic study of the Penicillium genus elucidates a diverse pangenome and 15 lateral gene transfer events.</title>
        <authorList>
            <person name="Petersen C."/>
            <person name="Sorensen T."/>
            <person name="Nielsen M.R."/>
            <person name="Sondergaard T.E."/>
            <person name="Sorensen J.L."/>
            <person name="Fitzpatrick D.A."/>
            <person name="Frisvad J.C."/>
            <person name="Nielsen K.L."/>
        </authorList>
    </citation>
    <scope>NUCLEOTIDE SEQUENCE</scope>
    <source>
        <strain evidence="10">IBT 29864</strain>
    </source>
</reference>
<keyword evidence="7 9" id="KW-0503">Monooxygenase</keyword>
<dbReference type="Proteomes" id="UP001147782">
    <property type="component" value="Unassembled WGS sequence"/>
</dbReference>
<dbReference type="CDD" id="cd11065">
    <property type="entry name" value="CYP64-like"/>
    <property type="match status" value="1"/>
</dbReference>
<keyword evidence="5 9" id="KW-0560">Oxidoreductase</keyword>
<dbReference type="GeneID" id="81443644"/>
<sequence length="506" mass="56976">MFPTLWIGLLVVVLSSYGFSVIYGRKRRLPPLPPGPWRKPIIGNLTDLPRPDEQDWQHWLKHKKYFGPISSLTVLGKNIIILNDAQLAVQLLEKRSVIHSLRPQQTFTDMSGWNEVLGALRNPEDVRKTRKNLYQEIGSNKSVLSFNEVQQVEVARFLLRVLDAPEKLQQHIRKEAGAIILKIGYGYTIEPHGNDPLVDLADKAMEDFSYALLPATWAVDFFPMLRHLPPWFLGTGFIKTAQAYNRRVKAFSGVPFAFVRQQMQRGCFTPSFLSNLLASNPVEPGSEDENIVKWSAGSLYAGGADTLELDTVVGKTKLPGFDDRENLPYINALVKEVLRWHPVVPMNVAHASSQDDICEGYLIPKGSSILANIWAFTHDEKVYRDPMAFKPERFLVTSENPHPERDPHLLVFGFGRRACPGRTLADANVFLSVVQALAVFNIEKPVRDGKVQDVPLRFLPGVISHPAPFELAIHPRSEKHRELIQSLGKLYPWGQSDAEALGGVEF</sequence>
<dbReference type="AlphaFoldDB" id="A0A9W9UWF4"/>
<dbReference type="Pfam" id="PF00067">
    <property type="entry name" value="p450"/>
    <property type="match status" value="2"/>
</dbReference>
<dbReference type="PRINTS" id="PR00385">
    <property type="entry name" value="P450"/>
</dbReference>
<dbReference type="PANTHER" id="PTHR46300">
    <property type="entry name" value="P450, PUTATIVE (EUROFUNG)-RELATED-RELATED"/>
    <property type="match status" value="1"/>
</dbReference>
<comment type="caution">
    <text evidence="10">The sequence shown here is derived from an EMBL/GenBank/DDBJ whole genome shotgun (WGS) entry which is preliminary data.</text>
</comment>
<evidence type="ECO:0000256" key="7">
    <source>
        <dbReference type="ARBA" id="ARBA00023033"/>
    </source>
</evidence>
<evidence type="ECO:0000256" key="5">
    <source>
        <dbReference type="ARBA" id="ARBA00023002"/>
    </source>
</evidence>
<reference evidence="10" key="1">
    <citation type="submission" date="2022-11" db="EMBL/GenBank/DDBJ databases">
        <authorList>
            <person name="Petersen C."/>
        </authorList>
    </citation>
    <scope>NUCLEOTIDE SEQUENCE</scope>
    <source>
        <strain evidence="10">IBT 29864</strain>
    </source>
</reference>
<dbReference type="InterPro" id="IPR002401">
    <property type="entry name" value="Cyt_P450_E_grp-I"/>
</dbReference>
<evidence type="ECO:0000256" key="1">
    <source>
        <dbReference type="ARBA" id="ARBA00001971"/>
    </source>
</evidence>
<dbReference type="GO" id="GO:0016705">
    <property type="term" value="F:oxidoreductase activity, acting on paired donors, with incorporation or reduction of molecular oxygen"/>
    <property type="evidence" value="ECO:0007669"/>
    <property type="project" value="InterPro"/>
</dbReference>
<keyword evidence="6 8" id="KW-0408">Iron</keyword>
<evidence type="ECO:0000313" key="10">
    <source>
        <dbReference type="EMBL" id="KAJ5359139.1"/>
    </source>
</evidence>
<dbReference type="PROSITE" id="PS00086">
    <property type="entry name" value="CYTOCHROME_P450"/>
    <property type="match status" value="1"/>
</dbReference>
<dbReference type="GO" id="GO:0005506">
    <property type="term" value="F:iron ion binding"/>
    <property type="evidence" value="ECO:0007669"/>
    <property type="project" value="InterPro"/>
</dbReference>
<dbReference type="SUPFAM" id="SSF48264">
    <property type="entry name" value="Cytochrome P450"/>
    <property type="match status" value="1"/>
</dbReference>
<evidence type="ECO:0000313" key="11">
    <source>
        <dbReference type="Proteomes" id="UP001147782"/>
    </source>
</evidence>
<dbReference type="Gene3D" id="1.10.630.10">
    <property type="entry name" value="Cytochrome P450"/>
    <property type="match status" value="2"/>
</dbReference>
<comment type="cofactor">
    <cofactor evidence="1 8">
        <name>heme</name>
        <dbReference type="ChEBI" id="CHEBI:30413"/>
    </cofactor>
</comment>
<name>A0A9W9UWF4_9EURO</name>
<evidence type="ECO:0000256" key="4">
    <source>
        <dbReference type="ARBA" id="ARBA00022723"/>
    </source>
</evidence>
<keyword evidence="11" id="KW-1185">Reference proteome</keyword>
<dbReference type="PRINTS" id="PR00463">
    <property type="entry name" value="EP450I"/>
</dbReference>
<dbReference type="GO" id="GO:0043386">
    <property type="term" value="P:mycotoxin biosynthetic process"/>
    <property type="evidence" value="ECO:0007669"/>
    <property type="project" value="UniProtKB-ARBA"/>
</dbReference>
<organism evidence="10 11">
    <name type="scientific">Penicillium cataractarum</name>
    <dbReference type="NCBI Taxonomy" id="2100454"/>
    <lineage>
        <taxon>Eukaryota</taxon>
        <taxon>Fungi</taxon>
        <taxon>Dikarya</taxon>
        <taxon>Ascomycota</taxon>
        <taxon>Pezizomycotina</taxon>
        <taxon>Eurotiomycetes</taxon>
        <taxon>Eurotiomycetidae</taxon>
        <taxon>Eurotiales</taxon>
        <taxon>Aspergillaceae</taxon>
        <taxon>Penicillium</taxon>
    </lineage>
</organism>
<dbReference type="GO" id="GO:0004497">
    <property type="term" value="F:monooxygenase activity"/>
    <property type="evidence" value="ECO:0007669"/>
    <property type="project" value="UniProtKB-KW"/>
</dbReference>
<dbReference type="OrthoDB" id="2789670at2759"/>
<keyword evidence="3 8" id="KW-0349">Heme</keyword>
<dbReference type="PANTHER" id="PTHR46300:SF7">
    <property type="entry name" value="P450, PUTATIVE (EUROFUNG)-RELATED"/>
    <property type="match status" value="1"/>
</dbReference>
<evidence type="ECO:0000256" key="9">
    <source>
        <dbReference type="RuleBase" id="RU000461"/>
    </source>
</evidence>
<dbReference type="InterPro" id="IPR050364">
    <property type="entry name" value="Cytochrome_P450_fung"/>
</dbReference>
<keyword evidence="4 8" id="KW-0479">Metal-binding</keyword>
<evidence type="ECO:0008006" key="12">
    <source>
        <dbReference type="Google" id="ProtNLM"/>
    </source>
</evidence>
<dbReference type="RefSeq" id="XP_056550425.1">
    <property type="nucleotide sequence ID" value="XM_056704465.1"/>
</dbReference>
<dbReference type="InterPro" id="IPR036396">
    <property type="entry name" value="Cyt_P450_sf"/>
</dbReference>
<proteinExistence type="inferred from homology"/>